<dbReference type="EMBL" id="QCXQ01000002">
    <property type="protein sequence ID" value="PWG00403.1"/>
    <property type="molecule type" value="Genomic_DNA"/>
</dbReference>
<evidence type="ECO:0000256" key="1">
    <source>
        <dbReference type="ARBA" id="ARBA00004651"/>
    </source>
</evidence>
<sequence length="247" mass="26536">MLITTLIIVGILAGLCQTVAGLASLVSYPALLALGLPPITANVTNTVSLVFSGVSSTLSSQRELRTPTAKRELFSILPVMLLGCICGALLLFVIPAKAFTRVVPFFILFAAFAELLPQPSRPDHVSWPRRWLAFTGIFFVGMYSGYFGAAAGVLMLALLGIISTSDFPTYNAEKNVVFAITNVLSSIIYAAHTKLLWRWILPLGCGFLIGGYLGPIIVRHAPVALLKVIICFGAVVLAVTLFIQAYF</sequence>
<reference evidence="9 10" key="1">
    <citation type="journal article" date="2018" name="Int. J. Syst. Evol. Microbiol.">
        <title>Lactobacillus bambusae sp. nov., isolated from a traditional fermented Ma-bamboo shoots of Taiwan.</title>
        <authorList>
            <person name="Wang L.-T."/>
        </authorList>
    </citation>
    <scope>NUCLEOTIDE SEQUENCE [LARGE SCALE GENOMIC DNA]</scope>
    <source>
        <strain evidence="9 10">BS-W1</strain>
    </source>
</reference>
<protein>
    <recommendedName>
        <fullName evidence="8">Probable membrane transporter protein</fullName>
    </recommendedName>
</protein>
<comment type="similarity">
    <text evidence="2 8">Belongs to the 4-toluene sulfonate uptake permease (TSUP) (TC 2.A.102) family.</text>
</comment>
<comment type="caution">
    <text evidence="9">The sequence shown here is derived from an EMBL/GenBank/DDBJ whole genome shotgun (WGS) entry which is preliminary data.</text>
</comment>
<dbReference type="PANTHER" id="PTHR30269:SF0">
    <property type="entry name" value="MEMBRANE TRANSPORTER PROTEIN YFCA-RELATED"/>
    <property type="match status" value="1"/>
</dbReference>
<comment type="subcellular location">
    <subcellularLocation>
        <location evidence="1 8">Cell membrane</location>
        <topology evidence="1 8">Multi-pass membrane protein</topology>
    </subcellularLocation>
</comment>
<gene>
    <name evidence="9" type="ORF">DCM90_05610</name>
</gene>
<dbReference type="AlphaFoldDB" id="A0A2V1N057"/>
<keyword evidence="7 8" id="KW-0472">Membrane</keyword>
<dbReference type="Pfam" id="PF01925">
    <property type="entry name" value="TauE"/>
    <property type="match status" value="1"/>
</dbReference>
<evidence type="ECO:0000313" key="9">
    <source>
        <dbReference type="EMBL" id="PWG00403.1"/>
    </source>
</evidence>
<proteinExistence type="inferred from homology"/>
<evidence type="ECO:0000256" key="6">
    <source>
        <dbReference type="ARBA" id="ARBA00022989"/>
    </source>
</evidence>
<keyword evidence="10" id="KW-1185">Reference proteome</keyword>
<keyword evidence="6 8" id="KW-1133">Transmembrane helix</keyword>
<evidence type="ECO:0000256" key="5">
    <source>
        <dbReference type="ARBA" id="ARBA00022692"/>
    </source>
</evidence>
<dbReference type="OrthoDB" id="2329556at2"/>
<keyword evidence="3" id="KW-0813">Transport</keyword>
<organism evidence="9 10">
    <name type="scientific">Levilactobacillus bambusae</name>
    <dbReference type="NCBI Taxonomy" id="2024736"/>
    <lineage>
        <taxon>Bacteria</taxon>
        <taxon>Bacillati</taxon>
        <taxon>Bacillota</taxon>
        <taxon>Bacilli</taxon>
        <taxon>Lactobacillales</taxon>
        <taxon>Lactobacillaceae</taxon>
        <taxon>Levilactobacillus</taxon>
    </lineage>
</organism>
<name>A0A2V1N057_9LACO</name>
<evidence type="ECO:0000256" key="7">
    <source>
        <dbReference type="ARBA" id="ARBA00023136"/>
    </source>
</evidence>
<evidence type="ECO:0000256" key="8">
    <source>
        <dbReference type="RuleBase" id="RU363041"/>
    </source>
</evidence>
<feature type="transmembrane region" description="Helical" evidence="8">
    <location>
        <begin position="137"/>
        <end position="163"/>
    </location>
</feature>
<feature type="transmembrane region" description="Helical" evidence="8">
    <location>
        <begin position="199"/>
        <end position="218"/>
    </location>
</feature>
<feature type="transmembrane region" description="Helical" evidence="8">
    <location>
        <begin position="28"/>
        <end position="52"/>
    </location>
</feature>
<dbReference type="InterPro" id="IPR002781">
    <property type="entry name" value="TM_pro_TauE-like"/>
</dbReference>
<feature type="transmembrane region" description="Helical" evidence="8">
    <location>
        <begin position="224"/>
        <end position="243"/>
    </location>
</feature>
<dbReference type="GO" id="GO:0005886">
    <property type="term" value="C:plasma membrane"/>
    <property type="evidence" value="ECO:0007669"/>
    <property type="project" value="UniProtKB-SubCell"/>
</dbReference>
<accession>A0A2V1N057</accession>
<evidence type="ECO:0000256" key="2">
    <source>
        <dbReference type="ARBA" id="ARBA00009142"/>
    </source>
</evidence>
<feature type="transmembrane region" description="Helical" evidence="8">
    <location>
        <begin position="73"/>
        <end position="92"/>
    </location>
</feature>
<keyword evidence="5 8" id="KW-0812">Transmembrane</keyword>
<dbReference type="Proteomes" id="UP000245080">
    <property type="component" value="Unassembled WGS sequence"/>
</dbReference>
<keyword evidence="4 8" id="KW-1003">Cell membrane</keyword>
<evidence type="ECO:0000256" key="3">
    <source>
        <dbReference type="ARBA" id="ARBA00022448"/>
    </source>
</evidence>
<dbReference type="PANTHER" id="PTHR30269">
    <property type="entry name" value="TRANSMEMBRANE PROTEIN YFCA"/>
    <property type="match status" value="1"/>
</dbReference>
<dbReference type="InterPro" id="IPR052017">
    <property type="entry name" value="TSUP"/>
</dbReference>
<dbReference type="RefSeq" id="WP_109250351.1">
    <property type="nucleotide sequence ID" value="NZ_QCXQ01000002.1"/>
</dbReference>
<feature type="transmembrane region" description="Helical" evidence="8">
    <location>
        <begin position="175"/>
        <end position="192"/>
    </location>
</feature>
<evidence type="ECO:0000313" key="10">
    <source>
        <dbReference type="Proteomes" id="UP000245080"/>
    </source>
</evidence>
<evidence type="ECO:0000256" key="4">
    <source>
        <dbReference type="ARBA" id="ARBA00022475"/>
    </source>
</evidence>